<dbReference type="AlphaFoldDB" id="A0A9D4XS13"/>
<evidence type="ECO:0000313" key="4">
    <source>
        <dbReference type="Proteomes" id="UP001058974"/>
    </source>
</evidence>
<dbReference type="GO" id="GO:0005875">
    <property type="term" value="C:microtubule associated complex"/>
    <property type="evidence" value="ECO:0007669"/>
    <property type="project" value="TreeGrafter"/>
</dbReference>
<proteinExistence type="predicted"/>
<dbReference type="InterPro" id="IPR055377">
    <property type="entry name" value="GH3_M"/>
</dbReference>
<feature type="coiled-coil region" evidence="1">
    <location>
        <begin position="179"/>
        <end position="242"/>
    </location>
</feature>
<dbReference type="Pfam" id="PF23571">
    <property type="entry name" value="GH3_M"/>
    <property type="match status" value="1"/>
</dbReference>
<protein>
    <submittedName>
        <fullName evidence="3">Kinesin-like protein KIN-4A</fullName>
    </submittedName>
</protein>
<dbReference type="Proteomes" id="UP001058974">
    <property type="component" value="Chromosome 3"/>
</dbReference>
<reference evidence="3 4" key="1">
    <citation type="journal article" date="2022" name="Nat. Genet.">
        <title>Improved pea reference genome and pan-genome highlight genomic features and evolutionary characteristics.</title>
        <authorList>
            <person name="Yang T."/>
            <person name="Liu R."/>
            <person name="Luo Y."/>
            <person name="Hu S."/>
            <person name="Wang D."/>
            <person name="Wang C."/>
            <person name="Pandey M.K."/>
            <person name="Ge S."/>
            <person name="Xu Q."/>
            <person name="Li N."/>
            <person name="Li G."/>
            <person name="Huang Y."/>
            <person name="Saxena R.K."/>
            <person name="Ji Y."/>
            <person name="Li M."/>
            <person name="Yan X."/>
            <person name="He Y."/>
            <person name="Liu Y."/>
            <person name="Wang X."/>
            <person name="Xiang C."/>
            <person name="Varshney R.K."/>
            <person name="Ding H."/>
            <person name="Gao S."/>
            <person name="Zong X."/>
        </authorList>
    </citation>
    <scope>NUCLEOTIDE SEQUENCE [LARGE SCALE GENOMIC DNA]</scope>
    <source>
        <strain evidence="3 4">cv. Zhongwan 6</strain>
    </source>
</reference>
<dbReference type="GO" id="GO:0003777">
    <property type="term" value="F:microtubule motor activity"/>
    <property type="evidence" value="ECO:0007669"/>
    <property type="project" value="InterPro"/>
</dbReference>
<evidence type="ECO:0000259" key="2">
    <source>
        <dbReference type="Pfam" id="PF23571"/>
    </source>
</evidence>
<keyword evidence="1" id="KW-0175">Coiled coil</keyword>
<gene>
    <name evidence="3" type="ORF">KIW84_031926</name>
</gene>
<feature type="domain" description="GH3 middle" evidence="2">
    <location>
        <begin position="4"/>
        <end position="40"/>
    </location>
</feature>
<comment type="caution">
    <text evidence="3">The sequence shown here is derived from an EMBL/GenBank/DDBJ whole genome shotgun (WGS) entry which is preliminary data.</text>
</comment>
<dbReference type="EMBL" id="JAMSHJ010000003">
    <property type="protein sequence ID" value="KAI5426311.1"/>
    <property type="molecule type" value="Genomic_DNA"/>
</dbReference>
<evidence type="ECO:0000313" key="3">
    <source>
        <dbReference type="EMBL" id="KAI5426311.1"/>
    </source>
</evidence>
<dbReference type="GO" id="GO:0007018">
    <property type="term" value="P:microtubule-based movement"/>
    <property type="evidence" value="ECO:0007669"/>
    <property type="project" value="InterPro"/>
</dbReference>
<dbReference type="PANTHER" id="PTHR47969:SF27">
    <property type="entry name" value="CHROMOSOME-ASSOCIATED KINESIN KIF4A-LIKE PROTEIN"/>
    <property type="match status" value="1"/>
</dbReference>
<accession>A0A9D4XS13</accession>
<dbReference type="InterPro" id="IPR027640">
    <property type="entry name" value="Kinesin-like_fam"/>
</dbReference>
<organism evidence="3 4">
    <name type="scientific">Pisum sativum</name>
    <name type="common">Garden pea</name>
    <name type="synonym">Lathyrus oleraceus</name>
    <dbReference type="NCBI Taxonomy" id="3888"/>
    <lineage>
        <taxon>Eukaryota</taxon>
        <taxon>Viridiplantae</taxon>
        <taxon>Streptophyta</taxon>
        <taxon>Embryophyta</taxon>
        <taxon>Tracheophyta</taxon>
        <taxon>Spermatophyta</taxon>
        <taxon>Magnoliopsida</taxon>
        <taxon>eudicotyledons</taxon>
        <taxon>Gunneridae</taxon>
        <taxon>Pentapetalae</taxon>
        <taxon>rosids</taxon>
        <taxon>fabids</taxon>
        <taxon>Fabales</taxon>
        <taxon>Fabaceae</taxon>
        <taxon>Papilionoideae</taxon>
        <taxon>50 kb inversion clade</taxon>
        <taxon>NPAAA clade</taxon>
        <taxon>Hologalegina</taxon>
        <taxon>IRL clade</taxon>
        <taxon>Fabeae</taxon>
        <taxon>Lathyrus</taxon>
    </lineage>
</organism>
<evidence type="ECO:0000256" key="1">
    <source>
        <dbReference type="SAM" id="Coils"/>
    </source>
</evidence>
<dbReference type="PANTHER" id="PTHR47969">
    <property type="entry name" value="CHROMOSOME-ASSOCIATED KINESIN KIF4A-RELATED"/>
    <property type="match status" value="1"/>
</dbReference>
<dbReference type="GO" id="GO:0051231">
    <property type="term" value="P:spindle elongation"/>
    <property type="evidence" value="ECO:0007669"/>
    <property type="project" value="TreeGrafter"/>
</dbReference>
<dbReference type="Gramene" id="Psat03G0192600-T1">
    <property type="protein sequence ID" value="KAI5426311.1"/>
    <property type="gene ID" value="KIW84_031926"/>
</dbReference>
<sequence>MCEEQKELVKLVDAKLGPEYELIVTTYAGLYRYRIGDVLKNFVPVLVALPRRFRSLKKEFLGLKQLMKIFSVNFMNIVADALLWHSENDAYDGSMCNVKTDGLKRGLPITNPDYPMSETTGASREIEEVAKEWEHTLLQNIMDRELHELNKCLEQKESEMKLFGSSDAETLKQHFGRKIVELEDEKRTVQQDRDRLLAEVENLAAGSNGQTHKSDDIHAQKLKALEAQILDLEKKQEDLREILLNH</sequence>
<dbReference type="GO" id="GO:0007052">
    <property type="term" value="P:mitotic spindle organization"/>
    <property type="evidence" value="ECO:0007669"/>
    <property type="project" value="TreeGrafter"/>
</dbReference>
<name>A0A9D4XS13_PEA</name>
<keyword evidence="4" id="KW-1185">Reference proteome</keyword>
<dbReference type="Pfam" id="PF25764">
    <property type="entry name" value="KIF21A_4th"/>
    <property type="match status" value="1"/>
</dbReference>